<evidence type="ECO:0000259" key="14">
    <source>
        <dbReference type="SMART" id="SM00382"/>
    </source>
</evidence>
<evidence type="ECO:0000256" key="4">
    <source>
        <dbReference type="ARBA" id="ARBA00022448"/>
    </source>
</evidence>
<evidence type="ECO:0000256" key="1">
    <source>
        <dbReference type="ARBA" id="ARBA00004413"/>
    </source>
</evidence>
<keyword evidence="11" id="KW-1006">Bacterial flagellum protein export</keyword>
<evidence type="ECO:0000259" key="15">
    <source>
        <dbReference type="SMART" id="SM00962"/>
    </source>
</evidence>
<keyword evidence="7" id="KW-1005">Bacterial flagellum biogenesis</keyword>
<keyword evidence="16" id="KW-0969">Cilium</keyword>
<evidence type="ECO:0000313" key="16">
    <source>
        <dbReference type="EMBL" id="SDK45971.1"/>
    </source>
</evidence>
<dbReference type="Pfam" id="PF00448">
    <property type="entry name" value="SRP54"/>
    <property type="match status" value="1"/>
</dbReference>
<keyword evidence="17" id="KW-1185">Reference proteome</keyword>
<keyword evidence="6" id="KW-0547">Nucleotide-binding</keyword>
<dbReference type="SMART" id="SM00382">
    <property type="entry name" value="AAA"/>
    <property type="match status" value="1"/>
</dbReference>
<protein>
    <recommendedName>
        <fullName evidence="3 13">Flagellar biosynthesis protein FlhF</fullName>
    </recommendedName>
</protein>
<evidence type="ECO:0000256" key="9">
    <source>
        <dbReference type="ARBA" id="ARBA00023134"/>
    </source>
</evidence>
<organism evidence="16 17">
    <name type="scientific">Natronincola ferrireducens</name>
    <dbReference type="NCBI Taxonomy" id="393762"/>
    <lineage>
        <taxon>Bacteria</taxon>
        <taxon>Bacillati</taxon>
        <taxon>Bacillota</taxon>
        <taxon>Clostridia</taxon>
        <taxon>Peptostreptococcales</taxon>
        <taxon>Natronincolaceae</taxon>
        <taxon>Natronincola</taxon>
    </lineage>
</organism>
<dbReference type="SMART" id="SM00962">
    <property type="entry name" value="SRP54"/>
    <property type="match status" value="1"/>
</dbReference>
<feature type="domain" description="SRP54-type proteins GTP-binding" evidence="15">
    <location>
        <begin position="190"/>
        <end position="381"/>
    </location>
</feature>
<dbReference type="NCBIfam" id="TIGR03499">
    <property type="entry name" value="FlhF"/>
    <property type="match status" value="1"/>
</dbReference>
<evidence type="ECO:0000256" key="3">
    <source>
        <dbReference type="ARBA" id="ARBA00014919"/>
    </source>
</evidence>
<dbReference type="GO" id="GO:0003924">
    <property type="term" value="F:GTPase activity"/>
    <property type="evidence" value="ECO:0007669"/>
    <property type="project" value="UniProtKB-UniRule"/>
</dbReference>
<proteinExistence type="inferred from homology"/>
<dbReference type="GO" id="GO:0015031">
    <property type="term" value="P:protein transport"/>
    <property type="evidence" value="ECO:0007669"/>
    <property type="project" value="UniProtKB-KW"/>
</dbReference>
<keyword evidence="16" id="KW-0282">Flagellum</keyword>
<sequence length="385" mass="43850">MKVKKFTASNNQEVLMKVKNELGPDAVILYQRKVKPKGLFGIFKNPIIEVVAAKEDREELITNKSKEKINPNFGAFYSELSNEPKEEIIKPSLSKEVDEIKTMLNTVINKINQQELPSLLNHSHQEEVSKLFYTLKEQGLEEEIVKEILQKCIAYNDFNVKGIEKKEEIRKEIAKVVDKYIMYPPQSLKSKIMFFIGPTGVGKTTTIAKLAAQFLLNEGKSIGLISADTYRIAAVEQLKTYSDILNIPLEVIYHPSEIHNAIKKLNEKDIIMIDTAGRSHKNQKQIIELKALLDEIEEKDIYLVMSCTSKERDIKEIINSYKFIENYSVIFTKLDEATTFGSIINTGKETKRPIAYITTGQSVPDDIEEVSIEKIVSLITKEAMQ</sequence>
<dbReference type="Gene3D" id="1.20.120.1380">
    <property type="entry name" value="Flagellar FlhF biosynthesis protein, N domain"/>
    <property type="match status" value="1"/>
</dbReference>
<dbReference type="Gene3D" id="3.40.50.300">
    <property type="entry name" value="P-loop containing nucleotide triphosphate hydrolases"/>
    <property type="match status" value="1"/>
</dbReference>
<dbReference type="PANTHER" id="PTHR43134:SF3">
    <property type="entry name" value="FLAGELLAR BIOSYNTHESIS PROTEIN FLHF"/>
    <property type="match status" value="1"/>
</dbReference>
<dbReference type="InterPro" id="IPR000897">
    <property type="entry name" value="SRP54_GTPase_dom"/>
</dbReference>
<dbReference type="STRING" id="393762.SAMN05660472_01345"/>
<dbReference type="InterPro" id="IPR003593">
    <property type="entry name" value="AAA+_ATPase"/>
</dbReference>
<keyword evidence="10" id="KW-0472">Membrane</keyword>
<evidence type="ECO:0000256" key="10">
    <source>
        <dbReference type="ARBA" id="ARBA00023136"/>
    </source>
</evidence>
<evidence type="ECO:0000256" key="5">
    <source>
        <dbReference type="ARBA" id="ARBA00022475"/>
    </source>
</evidence>
<dbReference type="GO" id="GO:0005886">
    <property type="term" value="C:plasma membrane"/>
    <property type="evidence" value="ECO:0007669"/>
    <property type="project" value="UniProtKB-SubCell"/>
</dbReference>
<dbReference type="Proteomes" id="UP000198718">
    <property type="component" value="Unassembled WGS sequence"/>
</dbReference>
<comment type="subcellular location">
    <subcellularLocation>
        <location evidence="1">Cell membrane</location>
        <topology evidence="1">Peripheral membrane protein</topology>
        <orientation evidence="1">Cytoplasmic side</orientation>
    </subcellularLocation>
</comment>
<comment type="function">
    <text evidence="12">Necessary for flagellar biosynthesis. May be involved in translocation of the flagellum.</text>
</comment>
<keyword evidence="4" id="KW-0813">Transport</keyword>
<dbReference type="InterPro" id="IPR020006">
    <property type="entry name" value="FlhF"/>
</dbReference>
<keyword evidence="16" id="KW-0966">Cell projection</keyword>
<accession>A0A1G9C2Q7</accession>
<dbReference type="SUPFAM" id="SSF52540">
    <property type="entry name" value="P-loop containing nucleoside triphosphate hydrolases"/>
    <property type="match status" value="1"/>
</dbReference>
<feature type="domain" description="AAA+ ATPase" evidence="14">
    <location>
        <begin position="189"/>
        <end position="328"/>
    </location>
</feature>
<keyword evidence="9" id="KW-0342">GTP-binding</keyword>
<evidence type="ECO:0000256" key="13">
    <source>
        <dbReference type="NCBIfam" id="TIGR03499"/>
    </source>
</evidence>
<gene>
    <name evidence="16" type="ORF">SAMN05660472_01345</name>
</gene>
<dbReference type="OrthoDB" id="9778554at2"/>
<evidence type="ECO:0000256" key="6">
    <source>
        <dbReference type="ARBA" id="ARBA00022741"/>
    </source>
</evidence>
<dbReference type="GO" id="GO:0005525">
    <property type="term" value="F:GTP binding"/>
    <property type="evidence" value="ECO:0007669"/>
    <property type="project" value="UniProtKB-UniRule"/>
</dbReference>
<dbReference type="FunFam" id="3.40.50.300:FF:000695">
    <property type="entry name" value="Flagellar biosynthesis regulator FlhF"/>
    <property type="match status" value="1"/>
</dbReference>
<dbReference type="CDD" id="cd17873">
    <property type="entry name" value="FlhF"/>
    <property type="match status" value="1"/>
</dbReference>
<dbReference type="GO" id="GO:0006614">
    <property type="term" value="P:SRP-dependent cotranslational protein targeting to membrane"/>
    <property type="evidence" value="ECO:0007669"/>
    <property type="project" value="UniProtKB-UniRule"/>
</dbReference>
<evidence type="ECO:0000256" key="11">
    <source>
        <dbReference type="ARBA" id="ARBA00023225"/>
    </source>
</evidence>
<dbReference type="RefSeq" id="WP_090552397.1">
    <property type="nucleotide sequence ID" value="NZ_FNFP01000002.1"/>
</dbReference>
<evidence type="ECO:0000256" key="2">
    <source>
        <dbReference type="ARBA" id="ARBA00008531"/>
    </source>
</evidence>
<dbReference type="EMBL" id="FNFP01000002">
    <property type="protein sequence ID" value="SDK45971.1"/>
    <property type="molecule type" value="Genomic_DNA"/>
</dbReference>
<evidence type="ECO:0000256" key="7">
    <source>
        <dbReference type="ARBA" id="ARBA00022795"/>
    </source>
</evidence>
<evidence type="ECO:0000256" key="8">
    <source>
        <dbReference type="ARBA" id="ARBA00022927"/>
    </source>
</evidence>
<dbReference type="GO" id="GO:0005047">
    <property type="term" value="F:signal recognition particle binding"/>
    <property type="evidence" value="ECO:0007669"/>
    <property type="project" value="TreeGrafter"/>
</dbReference>
<comment type="similarity">
    <text evidence="2">Belongs to the GTP-binding SRP family.</text>
</comment>
<keyword evidence="8" id="KW-0653">Protein transport</keyword>
<dbReference type="InterPro" id="IPR047040">
    <property type="entry name" value="FlhF__GTPase_dom"/>
</dbReference>
<name>A0A1G9C2Q7_9FIRM</name>
<evidence type="ECO:0000313" key="17">
    <source>
        <dbReference type="Proteomes" id="UP000198718"/>
    </source>
</evidence>
<reference evidence="16 17" key="1">
    <citation type="submission" date="2016-10" db="EMBL/GenBank/DDBJ databases">
        <authorList>
            <person name="de Groot N.N."/>
        </authorList>
    </citation>
    <scope>NUCLEOTIDE SEQUENCE [LARGE SCALE GENOMIC DNA]</scope>
    <source>
        <strain evidence="16 17">DSM 18346</strain>
    </source>
</reference>
<dbReference type="InterPro" id="IPR027417">
    <property type="entry name" value="P-loop_NTPase"/>
</dbReference>
<dbReference type="AlphaFoldDB" id="A0A1G9C2Q7"/>
<keyword evidence="5" id="KW-1003">Cell membrane</keyword>
<dbReference type="GO" id="GO:0044781">
    <property type="term" value="P:bacterial-type flagellum organization"/>
    <property type="evidence" value="ECO:0007669"/>
    <property type="project" value="UniProtKB-UniRule"/>
</dbReference>
<dbReference type="PANTHER" id="PTHR43134">
    <property type="entry name" value="SIGNAL RECOGNITION PARTICLE RECEPTOR SUBUNIT ALPHA"/>
    <property type="match status" value="1"/>
</dbReference>
<evidence type="ECO:0000256" key="12">
    <source>
        <dbReference type="ARBA" id="ARBA00025337"/>
    </source>
</evidence>